<organism evidence="1">
    <name type="scientific">Anguilla anguilla</name>
    <name type="common">European freshwater eel</name>
    <name type="synonym">Muraena anguilla</name>
    <dbReference type="NCBI Taxonomy" id="7936"/>
    <lineage>
        <taxon>Eukaryota</taxon>
        <taxon>Metazoa</taxon>
        <taxon>Chordata</taxon>
        <taxon>Craniata</taxon>
        <taxon>Vertebrata</taxon>
        <taxon>Euteleostomi</taxon>
        <taxon>Actinopterygii</taxon>
        <taxon>Neopterygii</taxon>
        <taxon>Teleostei</taxon>
        <taxon>Anguilliformes</taxon>
        <taxon>Anguillidae</taxon>
        <taxon>Anguilla</taxon>
    </lineage>
</organism>
<protein>
    <submittedName>
        <fullName evidence="1">Uncharacterized protein</fullName>
    </submittedName>
</protein>
<proteinExistence type="predicted"/>
<accession>A0A0E9XL15</accession>
<sequence>MFCLYLFIFILIHLYCRENK</sequence>
<reference evidence="1" key="2">
    <citation type="journal article" date="2015" name="Fish Shellfish Immunol.">
        <title>Early steps in the European eel (Anguilla anguilla)-Vibrio vulnificus interaction in the gills: Role of the RtxA13 toxin.</title>
        <authorList>
            <person name="Callol A."/>
            <person name="Pajuelo D."/>
            <person name="Ebbesson L."/>
            <person name="Teles M."/>
            <person name="MacKenzie S."/>
            <person name="Amaro C."/>
        </authorList>
    </citation>
    <scope>NUCLEOTIDE SEQUENCE</scope>
</reference>
<name>A0A0E9XL15_ANGAN</name>
<reference evidence="1" key="1">
    <citation type="submission" date="2014-11" db="EMBL/GenBank/DDBJ databases">
        <authorList>
            <person name="Amaro Gonzalez C."/>
        </authorList>
    </citation>
    <scope>NUCLEOTIDE SEQUENCE</scope>
</reference>
<dbReference type="EMBL" id="GBXM01005155">
    <property type="protein sequence ID" value="JAI03423.1"/>
    <property type="molecule type" value="Transcribed_RNA"/>
</dbReference>
<dbReference type="AlphaFoldDB" id="A0A0E9XL15"/>
<evidence type="ECO:0000313" key="1">
    <source>
        <dbReference type="EMBL" id="JAI03423.1"/>
    </source>
</evidence>